<evidence type="ECO:0000313" key="1">
    <source>
        <dbReference type="EMBL" id="KAK8101474.1"/>
    </source>
</evidence>
<reference evidence="1 2" key="1">
    <citation type="submission" date="2023-01" db="EMBL/GenBank/DDBJ databases">
        <title>Analysis of 21 Apiospora genomes using comparative genomics revels a genus with tremendous synthesis potential of carbohydrate active enzymes and secondary metabolites.</title>
        <authorList>
            <person name="Sorensen T."/>
        </authorList>
    </citation>
    <scope>NUCLEOTIDE SEQUENCE [LARGE SCALE GENOMIC DNA]</scope>
    <source>
        <strain evidence="1 2">CBS 117206</strain>
    </source>
</reference>
<accession>A0AAW0QP84</accession>
<comment type="caution">
    <text evidence="1">The sequence shown here is derived from an EMBL/GenBank/DDBJ whole genome shotgun (WGS) entry which is preliminary data.</text>
</comment>
<dbReference type="InterPro" id="IPR047142">
    <property type="entry name" value="OryJ/VirC-like"/>
</dbReference>
<organism evidence="1 2">
    <name type="scientific">Apiospora kogelbergensis</name>
    <dbReference type="NCBI Taxonomy" id="1337665"/>
    <lineage>
        <taxon>Eukaryota</taxon>
        <taxon>Fungi</taxon>
        <taxon>Dikarya</taxon>
        <taxon>Ascomycota</taxon>
        <taxon>Pezizomycotina</taxon>
        <taxon>Sordariomycetes</taxon>
        <taxon>Xylariomycetidae</taxon>
        <taxon>Amphisphaeriales</taxon>
        <taxon>Apiosporaceae</taxon>
        <taxon>Apiospora</taxon>
    </lineage>
</organism>
<sequence>MASSSELPEKTLPVVKQYTTTHTAEGEPTFAANLPEETNFVRAPIGIDIKPCYTTDQVPVPLGRDADLAQHVAVLGAGLGAPHSLPQGAMIRYIDFHPQCPVLWHRSVTVDVGVIVEGELELLLLPTEEELAKRKSGGEGESKEERRLLRRGDVFVQRGTNHAWRNPSATEYARMFCVVLGAEPVVVHGQPLEASIPIVGTLGGEQQVTGPDQ</sequence>
<dbReference type="Proteomes" id="UP001392437">
    <property type="component" value="Unassembled WGS sequence"/>
</dbReference>
<dbReference type="PANTHER" id="PTHR36156:SF2">
    <property type="entry name" value="CUPIN TYPE-2 DOMAIN-CONTAINING PROTEIN"/>
    <property type="match status" value="1"/>
</dbReference>
<dbReference type="InterPro" id="IPR014710">
    <property type="entry name" value="RmlC-like_jellyroll"/>
</dbReference>
<dbReference type="InterPro" id="IPR011051">
    <property type="entry name" value="RmlC_Cupin_sf"/>
</dbReference>
<protein>
    <recommendedName>
        <fullName evidence="3">Cupin domain-containing protein</fullName>
    </recommendedName>
</protein>
<dbReference type="AlphaFoldDB" id="A0AAW0QP84"/>
<dbReference type="PANTHER" id="PTHR36156">
    <property type="entry name" value="SLR2101 PROTEIN"/>
    <property type="match status" value="1"/>
</dbReference>
<name>A0AAW0QP84_9PEZI</name>
<dbReference type="CDD" id="cd02231">
    <property type="entry name" value="cupin_BLL6423-like"/>
    <property type="match status" value="1"/>
</dbReference>
<dbReference type="EMBL" id="JAQQWP010000009">
    <property type="protein sequence ID" value="KAK8101474.1"/>
    <property type="molecule type" value="Genomic_DNA"/>
</dbReference>
<evidence type="ECO:0000313" key="2">
    <source>
        <dbReference type="Proteomes" id="UP001392437"/>
    </source>
</evidence>
<dbReference type="Gene3D" id="2.60.120.10">
    <property type="entry name" value="Jelly Rolls"/>
    <property type="match status" value="1"/>
</dbReference>
<proteinExistence type="predicted"/>
<dbReference type="SUPFAM" id="SSF51182">
    <property type="entry name" value="RmlC-like cupins"/>
    <property type="match status" value="1"/>
</dbReference>
<gene>
    <name evidence="1" type="ORF">PG999_011848</name>
</gene>
<evidence type="ECO:0008006" key="3">
    <source>
        <dbReference type="Google" id="ProtNLM"/>
    </source>
</evidence>
<keyword evidence="2" id="KW-1185">Reference proteome</keyword>